<reference evidence="3" key="1">
    <citation type="submission" date="2016-11" db="EMBL/GenBank/DDBJ databases">
        <authorList>
            <person name="Varghese N."/>
            <person name="Submissions S."/>
        </authorList>
    </citation>
    <scope>NUCLEOTIDE SEQUENCE [LARGE SCALE GENOMIC DNA]</scope>
    <source>
        <strain evidence="3">DSM 29440</strain>
    </source>
</reference>
<keyword evidence="3" id="KW-1185">Reference proteome</keyword>
<gene>
    <name evidence="2" type="ORF">SAMN05444002_2810</name>
</gene>
<sequence>MSFLEIDDTSRIYYQHLEAENGRQTFLFVNSSGAKAAVWEQDIAPGLHAHGYGVVTVDFRGQGRTEFSAQSTFEQDEIVSDLRRVIEHLGLERIILVGLSIGGLHAARLWQTGSPCDALVLVNTLRKKGPLTEWIAELEHRLMDLGGERLLHDAFRPVTVSTRQLGNIRPRFLTPEPYAPLPEGHPRNRISAASRHVDWGFPWETIDVPVLVLTGLHDRLFRVQADVDELTASIPRAETVEFPDEGHALHTENPTRFVEELARFGERIAQ</sequence>
<dbReference type="Pfam" id="PF00561">
    <property type="entry name" value="Abhydrolase_1"/>
    <property type="match status" value="1"/>
</dbReference>
<dbReference type="InterPro" id="IPR050266">
    <property type="entry name" value="AB_hydrolase_sf"/>
</dbReference>
<dbReference type="RefSeq" id="WP_074256785.1">
    <property type="nucleotide sequence ID" value="NZ_FSRL01000001.1"/>
</dbReference>
<feature type="domain" description="AB hydrolase-1" evidence="1">
    <location>
        <begin position="26"/>
        <end position="254"/>
    </location>
</feature>
<proteinExistence type="predicted"/>
<dbReference type="STRING" id="1217970.SAMN05444002_2810"/>
<dbReference type="PANTHER" id="PTHR43798">
    <property type="entry name" value="MONOACYLGLYCEROL LIPASE"/>
    <property type="match status" value="1"/>
</dbReference>
<organism evidence="2 3">
    <name type="scientific">Vannielia litorea</name>
    <dbReference type="NCBI Taxonomy" id="1217970"/>
    <lineage>
        <taxon>Bacteria</taxon>
        <taxon>Pseudomonadati</taxon>
        <taxon>Pseudomonadota</taxon>
        <taxon>Alphaproteobacteria</taxon>
        <taxon>Rhodobacterales</taxon>
        <taxon>Paracoccaceae</taxon>
        <taxon>Vannielia</taxon>
    </lineage>
</organism>
<dbReference type="InterPro" id="IPR029058">
    <property type="entry name" value="AB_hydrolase_fold"/>
</dbReference>
<protein>
    <submittedName>
        <fullName evidence="2">3-oxoadipate enol-lactonase</fullName>
    </submittedName>
</protein>
<dbReference type="Gene3D" id="3.40.50.1820">
    <property type="entry name" value="alpha/beta hydrolase"/>
    <property type="match status" value="1"/>
</dbReference>
<evidence type="ECO:0000259" key="1">
    <source>
        <dbReference type="Pfam" id="PF00561"/>
    </source>
</evidence>
<evidence type="ECO:0000313" key="3">
    <source>
        <dbReference type="Proteomes" id="UP000184932"/>
    </source>
</evidence>
<dbReference type="AlphaFoldDB" id="A0A1N6GV16"/>
<dbReference type="EMBL" id="FSRL01000001">
    <property type="protein sequence ID" value="SIO11431.1"/>
    <property type="molecule type" value="Genomic_DNA"/>
</dbReference>
<dbReference type="SUPFAM" id="SSF53474">
    <property type="entry name" value="alpha/beta-Hydrolases"/>
    <property type="match status" value="1"/>
</dbReference>
<accession>A0A1N6GV16</accession>
<dbReference type="Proteomes" id="UP000184932">
    <property type="component" value="Unassembled WGS sequence"/>
</dbReference>
<evidence type="ECO:0000313" key="2">
    <source>
        <dbReference type="EMBL" id="SIO11431.1"/>
    </source>
</evidence>
<dbReference type="InterPro" id="IPR000073">
    <property type="entry name" value="AB_hydrolase_1"/>
</dbReference>
<name>A0A1N6GV16_9RHOB</name>